<evidence type="ECO:0000313" key="3">
    <source>
        <dbReference type="Proteomes" id="UP000190080"/>
    </source>
</evidence>
<dbReference type="STRING" id="1450648.CLORY_38880"/>
<sequence length="152" mass="16833">MSVEAVKNFFNANNFHADLIQLDECSATVDLAAEALGVRPELIAKSLAFKLKDRNIIVVTCGNARIDNKKYKTLFSTKAKMLTSEEVLEYTGHPVGGVCPFGVKTDIQIYLDESLREFEYVYPAAGSTHTAVKISVDDLEKLTEGIWVNICQ</sequence>
<dbReference type="Pfam" id="PF04073">
    <property type="entry name" value="tRNA_edit"/>
    <property type="match status" value="1"/>
</dbReference>
<dbReference type="CDD" id="cd04333">
    <property type="entry name" value="ProX_deacylase"/>
    <property type="match status" value="1"/>
</dbReference>
<dbReference type="PANTHER" id="PTHR30411:SF1">
    <property type="entry name" value="CYTOPLASMIC PROTEIN"/>
    <property type="match status" value="1"/>
</dbReference>
<dbReference type="RefSeq" id="WP_079427601.1">
    <property type="nucleotide sequence ID" value="NZ_MZGV01000070.1"/>
</dbReference>
<accession>A0A1V4ICZ4</accession>
<evidence type="ECO:0000313" key="2">
    <source>
        <dbReference type="EMBL" id="OPJ57872.1"/>
    </source>
</evidence>
<dbReference type="EMBL" id="MZGV01000070">
    <property type="protein sequence ID" value="OPJ57872.1"/>
    <property type="molecule type" value="Genomic_DNA"/>
</dbReference>
<dbReference type="AlphaFoldDB" id="A0A1V4ICZ4"/>
<keyword evidence="2" id="KW-0456">Lyase</keyword>
<dbReference type="GO" id="GO:0016829">
    <property type="term" value="F:lyase activity"/>
    <property type="evidence" value="ECO:0007669"/>
    <property type="project" value="UniProtKB-KW"/>
</dbReference>
<dbReference type="OrthoDB" id="9798760at2"/>
<name>A0A1V4ICZ4_9CLOT</name>
<dbReference type="GO" id="GO:0002161">
    <property type="term" value="F:aminoacyl-tRNA deacylase activity"/>
    <property type="evidence" value="ECO:0007669"/>
    <property type="project" value="InterPro"/>
</dbReference>
<dbReference type="SUPFAM" id="SSF55826">
    <property type="entry name" value="YbaK/ProRS associated domain"/>
    <property type="match status" value="1"/>
</dbReference>
<dbReference type="InterPro" id="IPR007214">
    <property type="entry name" value="YbaK/aa-tRNA-synth-assoc-dom"/>
</dbReference>
<dbReference type="InterPro" id="IPR036754">
    <property type="entry name" value="YbaK/aa-tRNA-synt-asso_dom_sf"/>
</dbReference>
<protein>
    <submittedName>
        <fullName evidence="2">Cys-tRNA(Pro)/Cys-tRNA(Cys) deacylase YbaK</fullName>
        <ecNumber evidence="2">4.2.-.-</ecNumber>
    </submittedName>
</protein>
<dbReference type="PANTHER" id="PTHR30411">
    <property type="entry name" value="CYTOPLASMIC PROTEIN"/>
    <property type="match status" value="1"/>
</dbReference>
<dbReference type="EC" id="4.2.-.-" evidence="2"/>
<evidence type="ECO:0000259" key="1">
    <source>
        <dbReference type="Pfam" id="PF04073"/>
    </source>
</evidence>
<gene>
    <name evidence="2" type="primary">ybaK</name>
    <name evidence="2" type="ORF">CLORY_38880</name>
</gene>
<feature type="domain" description="YbaK/aminoacyl-tRNA synthetase-associated" evidence="1">
    <location>
        <begin position="27"/>
        <end position="142"/>
    </location>
</feature>
<proteinExistence type="predicted"/>
<dbReference type="Proteomes" id="UP000190080">
    <property type="component" value="Unassembled WGS sequence"/>
</dbReference>
<keyword evidence="3" id="KW-1185">Reference proteome</keyword>
<organism evidence="2 3">
    <name type="scientific">Clostridium oryzae</name>
    <dbReference type="NCBI Taxonomy" id="1450648"/>
    <lineage>
        <taxon>Bacteria</taxon>
        <taxon>Bacillati</taxon>
        <taxon>Bacillota</taxon>
        <taxon>Clostridia</taxon>
        <taxon>Eubacteriales</taxon>
        <taxon>Clostridiaceae</taxon>
        <taxon>Clostridium</taxon>
    </lineage>
</organism>
<reference evidence="2 3" key="1">
    <citation type="submission" date="2017-03" db="EMBL/GenBank/DDBJ databases">
        <title>Genome sequence of Clostridium oryzae DSM 28571.</title>
        <authorList>
            <person name="Poehlein A."/>
            <person name="Daniel R."/>
        </authorList>
    </citation>
    <scope>NUCLEOTIDE SEQUENCE [LARGE SCALE GENOMIC DNA]</scope>
    <source>
        <strain evidence="2 3">DSM 28571</strain>
    </source>
</reference>
<comment type="caution">
    <text evidence="2">The sequence shown here is derived from an EMBL/GenBank/DDBJ whole genome shotgun (WGS) entry which is preliminary data.</text>
</comment>
<dbReference type="Gene3D" id="3.90.960.10">
    <property type="entry name" value="YbaK/aminoacyl-tRNA synthetase-associated domain"/>
    <property type="match status" value="1"/>
</dbReference>